<evidence type="ECO:0000256" key="1">
    <source>
        <dbReference type="SAM" id="SignalP"/>
    </source>
</evidence>
<gene>
    <name evidence="2" type="ORF">BZK31_10680</name>
</gene>
<sequence>MNSHAARYVMLVLPFLLSCEAAYASTWQICSMELRITDVLKHPYPQLQAQVLKASPASPTVECPEEGATLTFSPETADYQHILPKRQWPKKGQSIRLEYRYLDGFCKGDGHGYQCRIKHYPMAAR</sequence>
<evidence type="ECO:0000313" key="3">
    <source>
        <dbReference type="Proteomes" id="UP000192815"/>
    </source>
</evidence>
<dbReference type="Proteomes" id="UP000192815">
    <property type="component" value="Unassembled WGS sequence"/>
</dbReference>
<feature type="chain" id="PRO_5013162714" description="Ig-like domain-containing protein" evidence="1">
    <location>
        <begin position="25"/>
        <end position="125"/>
    </location>
</feature>
<dbReference type="EMBL" id="MUIO01000034">
    <property type="protein sequence ID" value="ORC59417.1"/>
    <property type="molecule type" value="Genomic_DNA"/>
</dbReference>
<keyword evidence="1" id="KW-0732">Signal</keyword>
<evidence type="ECO:0008006" key="4">
    <source>
        <dbReference type="Google" id="ProtNLM"/>
    </source>
</evidence>
<name>A0A1X0N8Q9_9PSED</name>
<comment type="caution">
    <text evidence="2">The sequence shown here is derived from an EMBL/GenBank/DDBJ whole genome shotgun (WGS) entry which is preliminary data.</text>
</comment>
<organism evidence="2 3">
    <name type="scientific">Pseudomonas floridensis</name>
    <dbReference type="NCBI Taxonomy" id="1958950"/>
    <lineage>
        <taxon>Bacteria</taxon>
        <taxon>Pseudomonadati</taxon>
        <taxon>Pseudomonadota</taxon>
        <taxon>Gammaproteobacteria</taxon>
        <taxon>Pseudomonadales</taxon>
        <taxon>Pseudomonadaceae</taxon>
        <taxon>Pseudomonas</taxon>
    </lineage>
</organism>
<feature type="signal peptide" evidence="1">
    <location>
        <begin position="1"/>
        <end position="24"/>
    </location>
</feature>
<dbReference type="AlphaFoldDB" id="A0A1X0N8Q9"/>
<keyword evidence="3" id="KW-1185">Reference proteome</keyword>
<accession>A0A1X0N8Q9</accession>
<evidence type="ECO:0000313" key="2">
    <source>
        <dbReference type="EMBL" id="ORC59417.1"/>
    </source>
</evidence>
<protein>
    <recommendedName>
        <fullName evidence="4">Ig-like domain-containing protein</fullName>
    </recommendedName>
</protein>
<reference evidence="3" key="1">
    <citation type="submission" date="2017-02" db="EMBL/GenBank/DDBJ databases">
        <title>Pseudomonas floridae sp. nov., a novel pathogenic bacterial species isolated from tomato.</title>
        <authorList>
            <person name="Timilsina S."/>
            <person name="Vallad G.E."/>
            <person name="Jones J.B."/>
        </authorList>
    </citation>
    <scope>NUCLEOTIDE SEQUENCE [LARGE SCALE GENOMIC DNA]</scope>
    <source>
        <strain evidence="3">GEV388</strain>
    </source>
</reference>
<proteinExistence type="predicted"/>
<dbReference type="PROSITE" id="PS51257">
    <property type="entry name" value="PROKAR_LIPOPROTEIN"/>
    <property type="match status" value="1"/>
</dbReference>